<evidence type="ECO:0000259" key="5">
    <source>
        <dbReference type="Pfam" id="PF00441"/>
    </source>
</evidence>
<evidence type="ECO:0000259" key="6">
    <source>
        <dbReference type="Pfam" id="PF02770"/>
    </source>
</evidence>
<dbReference type="Pfam" id="PF00441">
    <property type="entry name" value="Acyl-CoA_dh_1"/>
    <property type="match status" value="1"/>
</dbReference>
<dbReference type="InterPro" id="IPR013786">
    <property type="entry name" value="AcylCoA_DH/ox_N"/>
</dbReference>
<dbReference type="PROSITE" id="PS00072">
    <property type="entry name" value="ACYL_COA_DH_1"/>
    <property type="match status" value="1"/>
</dbReference>
<dbReference type="InterPro" id="IPR046373">
    <property type="entry name" value="Acyl-CoA_Oxase/DH_mid-dom_sf"/>
</dbReference>
<dbReference type="PANTHER" id="PTHR43884">
    <property type="entry name" value="ACYL-COA DEHYDROGENASE"/>
    <property type="match status" value="1"/>
</dbReference>
<gene>
    <name evidence="8" type="ORF">ACFPP7_20255</name>
</gene>
<keyword evidence="3" id="KW-0285">Flavoprotein</keyword>
<feature type="domain" description="Acyl-CoA dehydrogenase/oxidase N-terminal" evidence="7">
    <location>
        <begin position="19"/>
        <end position="129"/>
    </location>
</feature>
<name>A0ABW0QF65_9BURK</name>
<dbReference type="Proteomes" id="UP001596084">
    <property type="component" value="Unassembled WGS sequence"/>
</dbReference>
<dbReference type="InterPro" id="IPR037069">
    <property type="entry name" value="AcylCoA_DH/ox_N_sf"/>
</dbReference>
<evidence type="ECO:0000313" key="8">
    <source>
        <dbReference type="EMBL" id="MFC5523226.1"/>
    </source>
</evidence>
<dbReference type="InterPro" id="IPR009075">
    <property type="entry name" value="AcylCo_DH/oxidase_C"/>
</dbReference>
<comment type="cofactor">
    <cofactor evidence="1">
        <name>FAD</name>
        <dbReference type="ChEBI" id="CHEBI:57692"/>
    </cofactor>
</comment>
<dbReference type="SUPFAM" id="SSF56645">
    <property type="entry name" value="Acyl-CoA dehydrogenase NM domain-like"/>
    <property type="match status" value="1"/>
</dbReference>
<dbReference type="SUPFAM" id="SSF47203">
    <property type="entry name" value="Acyl-CoA dehydrogenase C-terminal domain-like"/>
    <property type="match status" value="1"/>
</dbReference>
<comment type="similarity">
    <text evidence="2">Belongs to the acyl-CoA dehydrogenase family.</text>
</comment>
<accession>A0ABW0QF65</accession>
<organism evidence="8 9">
    <name type="scientific">Polaromonas jejuensis</name>
    <dbReference type="NCBI Taxonomy" id="457502"/>
    <lineage>
        <taxon>Bacteria</taxon>
        <taxon>Pseudomonadati</taxon>
        <taxon>Pseudomonadota</taxon>
        <taxon>Betaproteobacteria</taxon>
        <taxon>Burkholderiales</taxon>
        <taxon>Comamonadaceae</taxon>
        <taxon>Polaromonas</taxon>
    </lineage>
</organism>
<evidence type="ECO:0000256" key="2">
    <source>
        <dbReference type="ARBA" id="ARBA00009347"/>
    </source>
</evidence>
<dbReference type="Gene3D" id="1.10.540.10">
    <property type="entry name" value="Acyl-CoA dehydrogenase/oxidase, N-terminal domain"/>
    <property type="match status" value="1"/>
</dbReference>
<keyword evidence="9" id="KW-1185">Reference proteome</keyword>
<dbReference type="Pfam" id="PF02771">
    <property type="entry name" value="Acyl-CoA_dh_N"/>
    <property type="match status" value="1"/>
</dbReference>
<evidence type="ECO:0000259" key="7">
    <source>
        <dbReference type="Pfam" id="PF02771"/>
    </source>
</evidence>
<evidence type="ECO:0000256" key="4">
    <source>
        <dbReference type="ARBA" id="ARBA00022827"/>
    </source>
</evidence>
<dbReference type="Pfam" id="PF02770">
    <property type="entry name" value="Acyl-CoA_dh_M"/>
    <property type="match status" value="1"/>
</dbReference>
<evidence type="ECO:0000256" key="1">
    <source>
        <dbReference type="ARBA" id="ARBA00001974"/>
    </source>
</evidence>
<dbReference type="InterPro" id="IPR006089">
    <property type="entry name" value="Acyl-CoA_DH_CS"/>
</dbReference>
<dbReference type="Gene3D" id="1.20.140.10">
    <property type="entry name" value="Butyryl-CoA Dehydrogenase, subunit A, domain 3"/>
    <property type="match status" value="1"/>
</dbReference>
<dbReference type="InterPro" id="IPR036250">
    <property type="entry name" value="AcylCo_DH-like_C"/>
</dbReference>
<evidence type="ECO:0000313" key="9">
    <source>
        <dbReference type="Proteomes" id="UP001596084"/>
    </source>
</evidence>
<dbReference type="Gene3D" id="2.40.110.10">
    <property type="entry name" value="Butyryl-CoA Dehydrogenase, subunit A, domain 2"/>
    <property type="match status" value="1"/>
</dbReference>
<dbReference type="InterPro" id="IPR009100">
    <property type="entry name" value="AcylCoA_DH/oxidase_NM_dom_sf"/>
</dbReference>
<dbReference type="PANTHER" id="PTHR43884:SF12">
    <property type="entry name" value="ISOVALERYL-COA DEHYDROGENASE, MITOCHONDRIAL-RELATED"/>
    <property type="match status" value="1"/>
</dbReference>
<dbReference type="RefSeq" id="WP_068834036.1">
    <property type="nucleotide sequence ID" value="NZ_JBHSMX010000064.1"/>
</dbReference>
<keyword evidence="4" id="KW-0274">FAD</keyword>
<proteinExistence type="inferred from homology"/>
<comment type="caution">
    <text evidence="8">The sequence shown here is derived from an EMBL/GenBank/DDBJ whole genome shotgun (WGS) entry which is preliminary data.</text>
</comment>
<dbReference type="PIRSF" id="PIRSF016578">
    <property type="entry name" value="HsaA"/>
    <property type="match status" value="1"/>
</dbReference>
<feature type="domain" description="Acyl-CoA oxidase/dehydrogenase middle" evidence="6">
    <location>
        <begin position="135"/>
        <end position="230"/>
    </location>
</feature>
<sequence>MNTHGSGAGWAVLDVPLTATARTIRCEARAFARREIEPRAAEIDAAGRFPDDLWPKLGQAGLLGLTVAPEYGGAGLGYLEHLVVMEEISRASTALGFSYLVHSHACVNQIALYGTQEQKRRLLPGLVNGSQVGGLAMTEPDAGSDVLGGMRTVAEPAGDGFRLSGRKAWIANAPRADVLVVYARTDPDLGSKGISAFVVNTRRPGVTLGPARASLGMRGCQVGDIAFDGCHLGTDDLLGGLNQGAAVLMEGLARERLVATGGALGLLQACLDVTLPYCCLREQFGKPIASFQLVQAKLADMLADLNASRSYAYAMAAVHGNGQGHSFDSTALLLFVAERASAAARQAVQLMGAAGFDAESTPSRLYRDASLFTLGFGTSEIRRIVVGRGLLSASQARHH</sequence>
<feature type="domain" description="Acyl-CoA dehydrogenase/oxidase C-terminal" evidence="5">
    <location>
        <begin position="242"/>
        <end position="391"/>
    </location>
</feature>
<protein>
    <submittedName>
        <fullName evidence="8">Acyl-CoA dehydrogenase family protein</fullName>
    </submittedName>
</protein>
<dbReference type="EMBL" id="JBHSMX010000064">
    <property type="protein sequence ID" value="MFC5523226.1"/>
    <property type="molecule type" value="Genomic_DNA"/>
</dbReference>
<reference evidence="9" key="1">
    <citation type="journal article" date="2019" name="Int. J. Syst. Evol. Microbiol.">
        <title>The Global Catalogue of Microorganisms (GCM) 10K type strain sequencing project: providing services to taxonomists for standard genome sequencing and annotation.</title>
        <authorList>
            <consortium name="The Broad Institute Genomics Platform"/>
            <consortium name="The Broad Institute Genome Sequencing Center for Infectious Disease"/>
            <person name="Wu L."/>
            <person name="Ma J."/>
        </authorList>
    </citation>
    <scope>NUCLEOTIDE SEQUENCE [LARGE SCALE GENOMIC DNA]</scope>
    <source>
        <strain evidence="9">CGMCC 4.7277</strain>
    </source>
</reference>
<dbReference type="InterPro" id="IPR006091">
    <property type="entry name" value="Acyl-CoA_Oxase/DH_mid-dom"/>
</dbReference>
<evidence type="ECO:0000256" key="3">
    <source>
        <dbReference type="ARBA" id="ARBA00022630"/>
    </source>
</evidence>